<feature type="domain" description="SUI1" evidence="4">
    <location>
        <begin position="50"/>
        <end position="108"/>
    </location>
</feature>
<gene>
    <name evidence="5" type="ORF">ACFQ21_07130</name>
</gene>
<keyword evidence="5" id="KW-0396">Initiation factor</keyword>
<evidence type="ECO:0000256" key="2">
    <source>
        <dbReference type="ARBA" id="ARBA00022845"/>
    </source>
</evidence>
<dbReference type="InterPro" id="IPR001950">
    <property type="entry name" value="SUI1"/>
</dbReference>
<evidence type="ECO:0000256" key="3">
    <source>
        <dbReference type="ARBA" id="ARBA00022917"/>
    </source>
</evidence>
<keyword evidence="2" id="KW-0810">Translation regulation</keyword>
<dbReference type="Pfam" id="PF01253">
    <property type="entry name" value="SUI1"/>
    <property type="match status" value="1"/>
</dbReference>
<dbReference type="PANTHER" id="PTHR12789:SF0">
    <property type="entry name" value="DENSITY-REGULATED PROTEIN"/>
    <property type="match status" value="1"/>
</dbReference>
<protein>
    <submittedName>
        <fullName evidence="5">Translation initiation factor</fullName>
    </submittedName>
</protein>
<sequence>MSKKNDWKKRDGIVYSTSSDFEYSYQSNEESETLPAQQQNLKVSLDKSGRAGKQVTLVSGFVGSASDLDTLTKTIKTKCGVGGSAKDGEILIQGDVRDKVVQILQKEGYKAKRVG</sequence>
<evidence type="ECO:0000313" key="5">
    <source>
        <dbReference type="EMBL" id="MFD0999073.1"/>
    </source>
</evidence>
<evidence type="ECO:0000313" key="6">
    <source>
        <dbReference type="Proteomes" id="UP001597112"/>
    </source>
</evidence>
<dbReference type="Gene3D" id="3.30.780.10">
    <property type="entry name" value="SUI1-like domain"/>
    <property type="match status" value="1"/>
</dbReference>
<dbReference type="PANTHER" id="PTHR12789">
    <property type="entry name" value="DENSITY-REGULATED PROTEIN HOMOLOG"/>
    <property type="match status" value="1"/>
</dbReference>
<dbReference type="InterPro" id="IPR050318">
    <property type="entry name" value="DENR/SUI1_TIF"/>
</dbReference>
<accession>A0ABW3K1I1</accession>
<dbReference type="Proteomes" id="UP001597112">
    <property type="component" value="Unassembled WGS sequence"/>
</dbReference>
<dbReference type="InterPro" id="IPR036877">
    <property type="entry name" value="SUI1_dom_sf"/>
</dbReference>
<dbReference type="EMBL" id="JBHTKA010000001">
    <property type="protein sequence ID" value="MFD0999073.1"/>
    <property type="molecule type" value="Genomic_DNA"/>
</dbReference>
<evidence type="ECO:0000256" key="1">
    <source>
        <dbReference type="ARBA" id="ARBA00005422"/>
    </source>
</evidence>
<name>A0ABW3K1I1_9BACT</name>
<dbReference type="RefSeq" id="WP_377576863.1">
    <property type="nucleotide sequence ID" value="NZ_JBHTKA010000001.1"/>
</dbReference>
<keyword evidence="6" id="KW-1185">Reference proteome</keyword>
<dbReference type="PROSITE" id="PS50296">
    <property type="entry name" value="SUI1"/>
    <property type="match status" value="1"/>
</dbReference>
<organism evidence="5 6">
    <name type="scientific">Ohtaekwangia kribbensis</name>
    <dbReference type="NCBI Taxonomy" id="688913"/>
    <lineage>
        <taxon>Bacteria</taxon>
        <taxon>Pseudomonadati</taxon>
        <taxon>Bacteroidota</taxon>
        <taxon>Cytophagia</taxon>
        <taxon>Cytophagales</taxon>
        <taxon>Fulvivirgaceae</taxon>
        <taxon>Ohtaekwangia</taxon>
    </lineage>
</organism>
<dbReference type="CDD" id="cd11567">
    <property type="entry name" value="YciH_like"/>
    <property type="match status" value="1"/>
</dbReference>
<keyword evidence="3" id="KW-0648">Protein biosynthesis</keyword>
<dbReference type="SUPFAM" id="SSF55159">
    <property type="entry name" value="eIF1-like"/>
    <property type="match status" value="1"/>
</dbReference>
<comment type="caution">
    <text evidence="5">The sequence shown here is derived from an EMBL/GenBank/DDBJ whole genome shotgun (WGS) entry which is preliminary data.</text>
</comment>
<reference evidence="6" key="1">
    <citation type="journal article" date="2019" name="Int. J. Syst. Evol. Microbiol.">
        <title>The Global Catalogue of Microorganisms (GCM) 10K type strain sequencing project: providing services to taxonomists for standard genome sequencing and annotation.</title>
        <authorList>
            <consortium name="The Broad Institute Genomics Platform"/>
            <consortium name="The Broad Institute Genome Sequencing Center for Infectious Disease"/>
            <person name="Wu L."/>
            <person name="Ma J."/>
        </authorList>
    </citation>
    <scope>NUCLEOTIDE SEQUENCE [LARGE SCALE GENOMIC DNA]</scope>
    <source>
        <strain evidence="6">CCUG 58938</strain>
    </source>
</reference>
<proteinExistence type="inferred from homology"/>
<comment type="similarity">
    <text evidence="1">Belongs to the SUI1 family.</text>
</comment>
<evidence type="ECO:0000259" key="4">
    <source>
        <dbReference type="PROSITE" id="PS50296"/>
    </source>
</evidence>
<dbReference type="GO" id="GO:0003743">
    <property type="term" value="F:translation initiation factor activity"/>
    <property type="evidence" value="ECO:0007669"/>
    <property type="project" value="UniProtKB-KW"/>
</dbReference>
<dbReference type="PIRSF" id="PIRSF037511">
    <property type="entry name" value="Transl_init_SUI1_pro"/>
    <property type="match status" value="1"/>
</dbReference>
<dbReference type="InterPro" id="IPR005872">
    <property type="entry name" value="SUI1_arc_bac"/>
</dbReference>